<protein>
    <submittedName>
        <fullName evidence="2">Uncharacterized protein</fullName>
    </submittedName>
</protein>
<sequence>MAHRQTGGYKEEPGVAVPGDHSSALRRATVNLFLRRALSRRVHAGSQVVQLHSARATALRCNPALVRAPGTGRGRGVFFAGGWFGRCGFDTFQKTASVDRLRGLDSTGGGRAGTFAQDSRLKGSSVGSSGLVSQWTGLCTWVAKGSSACCPIPRGAHYSAKGGAGSCTVPSPAYDPLRDRDPPNVIHRFFASLFCSLNFVLLFLARSCLQENYQPITALAAGARRSITRSGEASAQDGLDTCVSRGPVGSRARPSAGSGLVAVCQGLNAAKTGALDRGSSEAGQGSKGSYGSHGPRCLPPLAPSNLTHGPSAPRCCSQSHLFRLSPLPASLTGLPPTHRWGPSIPDAYHTLPYHPTTPGLPICILAFAWRVYFNGQPPLPHGPRPHPLPPQGPS</sequence>
<feature type="region of interest" description="Disordered" evidence="1">
    <location>
        <begin position="275"/>
        <end position="294"/>
    </location>
</feature>
<evidence type="ECO:0000313" key="2">
    <source>
        <dbReference type="EMBL" id="PSS28306.1"/>
    </source>
</evidence>
<proteinExistence type="predicted"/>
<organism evidence="2 3">
    <name type="scientific">Amorphotheca resinae ATCC 22711</name>
    <dbReference type="NCBI Taxonomy" id="857342"/>
    <lineage>
        <taxon>Eukaryota</taxon>
        <taxon>Fungi</taxon>
        <taxon>Dikarya</taxon>
        <taxon>Ascomycota</taxon>
        <taxon>Pezizomycotina</taxon>
        <taxon>Leotiomycetes</taxon>
        <taxon>Helotiales</taxon>
        <taxon>Amorphothecaceae</taxon>
        <taxon>Amorphotheca</taxon>
    </lineage>
</organism>
<accession>A0A2T3BFW4</accession>
<dbReference type="EMBL" id="KZ679006">
    <property type="protein sequence ID" value="PSS28306.1"/>
    <property type="molecule type" value="Genomic_DNA"/>
</dbReference>
<dbReference type="OrthoDB" id="3565465at2759"/>
<evidence type="ECO:0000256" key="1">
    <source>
        <dbReference type="SAM" id="MobiDB-lite"/>
    </source>
</evidence>
<name>A0A2T3BFW4_AMORE</name>
<reference evidence="2 3" key="1">
    <citation type="journal article" date="2018" name="New Phytol.">
        <title>Comparative genomics and transcriptomics depict ericoid mycorrhizal fungi as versatile saprotrophs and plant mutualists.</title>
        <authorList>
            <person name="Martino E."/>
            <person name="Morin E."/>
            <person name="Grelet G.A."/>
            <person name="Kuo A."/>
            <person name="Kohler A."/>
            <person name="Daghino S."/>
            <person name="Barry K.W."/>
            <person name="Cichocki N."/>
            <person name="Clum A."/>
            <person name="Dockter R.B."/>
            <person name="Hainaut M."/>
            <person name="Kuo R.C."/>
            <person name="LaButti K."/>
            <person name="Lindahl B.D."/>
            <person name="Lindquist E.A."/>
            <person name="Lipzen A."/>
            <person name="Khouja H.R."/>
            <person name="Magnuson J."/>
            <person name="Murat C."/>
            <person name="Ohm R.A."/>
            <person name="Singer S.W."/>
            <person name="Spatafora J.W."/>
            <person name="Wang M."/>
            <person name="Veneault-Fourrey C."/>
            <person name="Henrissat B."/>
            <person name="Grigoriev I.V."/>
            <person name="Martin F.M."/>
            <person name="Perotto S."/>
        </authorList>
    </citation>
    <scope>NUCLEOTIDE SEQUENCE [LARGE SCALE GENOMIC DNA]</scope>
    <source>
        <strain evidence="2 3">ATCC 22711</strain>
    </source>
</reference>
<dbReference type="AlphaFoldDB" id="A0A2T3BFW4"/>
<feature type="region of interest" description="Disordered" evidence="1">
    <location>
        <begin position="1"/>
        <end position="21"/>
    </location>
</feature>
<dbReference type="GeneID" id="36573567"/>
<evidence type="ECO:0000313" key="3">
    <source>
        <dbReference type="Proteomes" id="UP000241818"/>
    </source>
</evidence>
<dbReference type="InParanoid" id="A0A2T3BFW4"/>
<gene>
    <name evidence="2" type="ORF">M430DRAFT_269703</name>
</gene>
<keyword evidence="3" id="KW-1185">Reference proteome</keyword>
<dbReference type="Proteomes" id="UP000241818">
    <property type="component" value="Unassembled WGS sequence"/>
</dbReference>
<dbReference type="RefSeq" id="XP_024725831.1">
    <property type="nucleotide sequence ID" value="XM_024865486.1"/>
</dbReference>